<evidence type="ECO:0000313" key="2">
    <source>
        <dbReference type="Proteomes" id="UP000004477"/>
    </source>
</evidence>
<dbReference type="EMBL" id="ACBX02000035">
    <property type="protein sequence ID" value="EFB34506.1"/>
    <property type="molecule type" value="Genomic_DNA"/>
</dbReference>
<dbReference type="AlphaFoldDB" id="D1PFD3"/>
<sequence length="78" mass="8607">MSGGKLPQIEEEDVYKVTIHIEALASDGGQKSIQEGIQKTPERILSLMSNNPYVTKNEMASTLNLSVPAISKQFILFQ</sequence>
<dbReference type="GeneID" id="69850363"/>
<accession>D1PFD3</accession>
<name>D1PFD3_9BACT</name>
<comment type="caution">
    <text evidence="1">The sequence shown here is derived from an EMBL/GenBank/DDBJ whole genome shotgun (WGS) entry which is preliminary data.</text>
</comment>
<protein>
    <submittedName>
        <fullName evidence="1">Uncharacterized protein</fullName>
    </submittedName>
</protein>
<dbReference type="RefSeq" id="WP_006848622.1">
    <property type="nucleotide sequence ID" value="NZ_CP085933.1"/>
</dbReference>
<dbReference type="PaxDb" id="537011-PREVCOP_05940"/>
<keyword evidence="2" id="KW-1185">Reference proteome</keyword>
<gene>
    <name evidence="1" type="ORF">PREVCOP_05940</name>
</gene>
<evidence type="ECO:0000313" key="1">
    <source>
        <dbReference type="EMBL" id="EFB34506.1"/>
    </source>
</evidence>
<proteinExistence type="predicted"/>
<reference evidence="1" key="1">
    <citation type="submission" date="2009-11" db="EMBL/GenBank/DDBJ databases">
        <authorList>
            <person name="Weinstock G."/>
            <person name="Sodergren E."/>
            <person name="Clifton S."/>
            <person name="Fulton L."/>
            <person name="Fulton B."/>
            <person name="Courtney L."/>
            <person name="Fronick C."/>
            <person name="Harrison M."/>
            <person name="Strong C."/>
            <person name="Farmer C."/>
            <person name="Delahaunty K."/>
            <person name="Markovic C."/>
            <person name="Hall O."/>
            <person name="Minx P."/>
            <person name="Tomlinson C."/>
            <person name="Mitreva M."/>
            <person name="Nelson J."/>
            <person name="Hou S."/>
            <person name="Wollam A."/>
            <person name="Pepin K.H."/>
            <person name="Johnson M."/>
            <person name="Bhonagiri V."/>
            <person name="Nash W.E."/>
            <person name="Warren W."/>
            <person name="Chinwalla A."/>
            <person name="Mardis E.R."/>
            <person name="Wilson R.K."/>
        </authorList>
    </citation>
    <scope>NUCLEOTIDE SEQUENCE [LARGE SCALE GENOMIC DNA]</scope>
    <source>
        <strain evidence="1">DSM 18205</strain>
    </source>
</reference>
<dbReference type="Proteomes" id="UP000004477">
    <property type="component" value="Unassembled WGS sequence"/>
</dbReference>
<dbReference type="HOGENOM" id="CLU_2619060_0_0_10"/>
<dbReference type="STRING" id="537011.PREVCOP_05940"/>
<organism evidence="1 2">
    <name type="scientific">Segatella copri DSM 18205</name>
    <dbReference type="NCBI Taxonomy" id="537011"/>
    <lineage>
        <taxon>Bacteria</taxon>
        <taxon>Pseudomonadati</taxon>
        <taxon>Bacteroidota</taxon>
        <taxon>Bacteroidia</taxon>
        <taxon>Bacteroidales</taxon>
        <taxon>Prevotellaceae</taxon>
        <taxon>Segatella</taxon>
    </lineage>
</organism>